<dbReference type="InterPro" id="IPR035206">
    <property type="entry name" value="Proteasome_beta2"/>
</dbReference>
<comment type="function">
    <text evidence="5">Component of the proteasome, a multicatalytic proteinase complex which is characterized by its ability to cleave peptides with Arg, Phe, Tyr, Leu, and Glu adjacent to the leaving group at neutral or slightly basic pH. The proteasome has an ATP-dependent proteolytic activity.</text>
</comment>
<evidence type="ECO:0000313" key="6">
    <source>
        <dbReference type="EMBL" id="KAF3122201.1"/>
    </source>
</evidence>
<dbReference type="CDD" id="cd03758">
    <property type="entry name" value="proteasome_beta_type_2"/>
    <property type="match status" value="1"/>
</dbReference>
<evidence type="ECO:0000313" key="7">
    <source>
        <dbReference type="Proteomes" id="UP000480548"/>
    </source>
</evidence>
<protein>
    <recommendedName>
        <fullName evidence="5">Proteasome subunit beta</fullName>
    </recommendedName>
</protein>
<dbReference type="GO" id="GO:0019774">
    <property type="term" value="C:proteasome core complex, beta-subunit complex"/>
    <property type="evidence" value="ECO:0007669"/>
    <property type="project" value="UniProtKB-ARBA"/>
</dbReference>
<dbReference type="Gene3D" id="3.60.20.10">
    <property type="entry name" value="Glutamine Phosphoribosylpyrophosphate, subunit 1, domain 1"/>
    <property type="match status" value="1"/>
</dbReference>
<dbReference type="PROSITE" id="PS51476">
    <property type="entry name" value="PROTEASOME_BETA_2"/>
    <property type="match status" value="1"/>
</dbReference>
<proteinExistence type="inferred from homology"/>
<evidence type="ECO:0000256" key="4">
    <source>
        <dbReference type="ARBA" id="ARBA00026071"/>
    </source>
</evidence>
<comment type="subunit">
    <text evidence="4">The 26S proteasome consists of a 20S proteasome core and two 19S regulatory subunits. The 20S proteasome core is composed of 28 subunits that are arranged in four stacked rings, resulting in a barrel-shaped structure. The two end rings are each formed by seven alpha subunits, and the two central rings are each formed by seven beta subunits. The catalytic chamber with the active sites is on the inside of the barrel.</text>
</comment>
<dbReference type="GO" id="GO:0005737">
    <property type="term" value="C:cytoplasm"/>
    <property type="evidence" value="ECO:0007669"/>
    <property type="project" value="UniProtKB-SubCell"/>
</dbReference>
<comment type="similarity">
    <text evidence="5">Belongs to the peptidase T1B family.</text>
</comment>
<keyword evidence="2 5" id="KW-0647">Proteasome</keyword>
<accession>A0A7C8JW70</accession>
<gene>
    <name evidence="6" type="primary">PRE1</name>
    <name evidence="6" type="ORF">TWF703_001468</name>
</gene>
<name>A0A7C8JW70_ORBOL</name>
<evidence type="ECO:0000256" key="2">
    <source>
        <dbReference type="ARBA" id="ARBA00022942"/>
    </source>
</evidence>
<dbReference type="FunFam" id="3.60.20.10:FF:000008">
    <property type="entry name" value="Proteasome subunit beta type-4"/>
    <property type="match status" value="1"/>
</dbReference>
<dbReference type="Pfam" id="PF00227">
    <property type="entry name" value="Proteasome"/>
    <property type="match status" value="1"/>
</dbReference>
<keyword evidence="1 5" id="KW-0963">Cytoplasm</keyword>
<keyword evidence="3 5" id="KW-0539">Nucleus</keyword>
<comment type="subcellular location">
    <subcellularLocation>
        <location evidence="5">Cytoplasm</location>
    </subcellularLocation>
    <subcellularLocation>
        <location evidence="5">Nucleus</location>
    </subcellularLocation>
</comment>
<evidence type="ECO:0000256" key="5">
    <source>
        <dbReference type="RuleBase" id="RU004203"/>
    </source>
</evidence>
<dbReference type="GO" id="GO:0010498">
    <property type="term" value="P:proteasomal protein catabolic process"/>
    <property type="evidence" value="ECO:0007669"/>
    <property type="project" value="InterPro"/>
</dbReference>
<sequence>MHRHLDGLFHLWRVDDTVAGESSNTNLAVVSLRTTTTLLLQFILSFHPSSTRNIQLHLRTSRSEELRAPYRIFPTMDVLLGIRGKDFVLIGTSKAFLHGITVVKDTDDKTRALNDHTLLAFSGEAGDTIQFAEFIQANTQLYTMRHSSDLPVSSVASFVRTELASSLRSRHPYTVNMLIGGYDTKKEEPQLYWLDYLASSAEIPYAAHGYAQYYCLSILDAHYKKGMGVEEVAGLMKDCHEELKRRMPIDFKGLLVKIVDKDGIRELEGF</sequence>
<dbReference type="Proteomes" id="UP000480548">
    <property type="component" value="Unassembled WGS sequence"/>
</dbReference>
<dbReference type="InterPro" id="IPR016050">
    <property type="entry name" value="Proteasome_bsu_CS"/>
</dbReference>
<comment type="subunit">
    <text evidence="5">Component of the proteasome complex.</text>
</comment>
<reference evidence="6 7" key="1">
    <citation type="submission" date="2019-06" db="EMBL/GenBank/DDBJ databases">
        <authorList>
            <person name="Palmer J.M."/>
        </authorList>
    </citation>
    <scope>NUCLEOTIDE SEQUENCE [LARGE SCALE GENOMIC DNA]</scope>
    <source>
        <strain evidence="6 7">TWF703</strain>
    </source>
</reference>
<dbReference type="SUPFAM" id="SSF56235">
    <property type="entry name" value="N-terminal nucleophile aminohydrolases (Ntn hydrolases)"/>
    <property type="match status" value="1"/>
</dbReference>
<dbReference type="InterPro" id="IPR001353">
    <property type="entry name" value="Proteasome_sua/b"/>
</dbReference>
<dbReference type="InterPro" id="IPR029055">
    <property type="entry name" value="Ntn_hydrolases_N"/>
</dbReference>
<dbReference type="PROSITE" id="PS00854">
    <property type="entry name" value="PROTEASOME_BETA_1"/>
    <property type="match status" value="1"/>
</dbReference>
<dbReference type="GO" id="GO:0005634">
    <property type="term" value="C:nucleus"/>
    <property type="evidence" value="ECO:0007669"/>
    <property type="project" value="UniProtKB-SubCell"/>
</dbReference>
<comment type="caution">
    <text evidence="6">The sequence shown here is derived from an EMBL/GenBank/DDBJ whole genome shotgun (WGS) entry which is preliminary data.</text>
</comment>
<organism evidence="6 7">
    <name type="scientific">Orbilia oligospora</name>
    <name type="common">Nematode-trapping fungus</name>
    <name type="synonym">Arthrobotrys oligospora</name>
    <dbReference type="NCBI Taxonomy" id="2813651"/>
    <lineage>
        <taxon>Eukaryota</taxon>
        <taxon>Fungi</taxon>
        <taxon>Dikarya</taxon>
        <taxon>Ascomycota</taxon>
        <taxon>Pezizomycotina</taxon>
        <taxon>Orbiliomycetes</taxon>
        <taxon>Orbiliales</taxon>
        <taxon>Orbiliaceae</taxon>
        <taxon>Orbilia</taxon>
    </lineage>
</organism>
<evidence type="ECO:0000256" key="3">
    <source>
        <dbReference type="ARBA" id="ARBA00023242"/>
    </source>
</evidence>
<dbReference type="InterPro" id="IPR023333">
    <property type="entry name" value="Proteasome_suB-type"/>
</dbReference>
<dbReference type="EMBL" id="WIQZ01000123">
    <property type="protein sequence ID" value="KAF3122201.1"/>
    <property type="molecule type" value="Genomic_DNA"/>
</dbReference>
<dbReference type="AlphaFoldDB" id="A0A7C8JW70"/>
<evidence type="ECO:0000256" key="1">
    <source>
        <dbReference type="ARBA" id="ARBA00022490"/>
    </source>
</evidence>
<dbReference type="PANTHER" id="PTHR32194">
    <property type="entry name" value="METALLOPROTEASE TLDD"/>
    <property type="match status" value="1"/>
</dbReference>
<dbReference type="PANTHER" id="PTHR32194:SF2">
    <property type="entry name" value="PROTEASOME SUBUNIT BETA TYPE-1"/>
    <property type="match status" value="1"/>
</dbReference>